<feature type="region of interest" description="Disordered" evidence="1">
    <location>
        <begin position="209"/>
        <end position="230"/>
    </location>
</feature>
<reference evidence="2 3" key="1">
    <citation type="submission" date="2024-02" db="EMBL/GenBank/DDBJ databases">
        <title>Identification of pathogenicity and growth-promoting function of Pseudomonas putida variant.</title>
        <authorList>
            <person name="Sun J."/>
        </authorList>
    </citation>
    <scope>NUCLEOTIDE SEQUENCE [LARGE SCALE GENOMIC DNA]</scope>
    <source>
        <strain evidence="2 3">A03</strain>
    </source>
</reference>
<organism evidence="2 3">
    <name type="scientific">Pseudomonas farsensis</name>
    <dbReference type="NCBI Taxonomy" id="2745492"/>
    <lineage>
        <taxon>Bacteria</taxon>
        <taxon>Pseudomonadati</taxon>
        <taxon>Pseudomonadota</taxon>
        <taxon>Gammaproteobacteria</taxon>
        <taxon>Pseudomonadales</taxon>
        <taxon>Pseudomonadaceae</taxon>
        <taxon>Pseudomonas</taxon>
    </lineage>
</organism>
<feature type="region of interest" description="Disordered" evidence="1">
    <location>
        <begin position="1"/>
        <end position="20"/>
    </location>
</feature>
<proteinExistence type="predicted"/>
<sequence>MVENERSEQPHEQLSSLAKQIQAAAERAAERDRILSRDQLATLAKDILERLSGGSYLLSKSAHDGYRPSTDDPELLLRAEQATDFANGKGSNPFSGLSHEQLSFITYDEGGEFTVNERRAALIELADRHGKWTQAVTQKLHAERQRTGGIDQGVGEILDYLHALPPIEEAQILGNYDVNLRMQLSGAEIDWPEFNTSLLDMLANNWGHAEEEVEPDPTCEPDANLGKTPD</sequence>
<keyword evidence="3" id="KW-1185">Reference proteome</keyword>
<evidence type="ECO:0000313" key="3">
    <source>
        <dbReference type="Proteomes" id="UP001380290"/>
    </source>
</evidence>
<gene>
    <name evidence="2" type="ORF">V7S98_10865</name>
</gene>
<feature type="compositionally biased region" description="Basic and acidic residues" evidence="1">
    <location>
        <begin position="1"/>
        <end position="11"/>
    </location>
</feature>
<protein>
    <submittedName>
        <fullName evidence="2">Uncharacterized protein</fullName>
    </submittedName>
</protein>
<dbReference type="EMBL" id="JBBHLC010000024">
    <property type="protein sequence ID" value="MEJ5863726.1"/>
    <property type="molecule type" value="Genomic_DNA"/>
</dbReference>
<dbReference type="Proteomes" id="UP001380290">
    <property type="component" value="Unassembled WGS sequence"/>
</dbReference>
<evidence type="ECO:0000256" key="1">
    <source>
        <dbReference type="SAM" id="MobiDB-lite"/>
    </source>
</evidence>
<accession>A0ABU8QSU3</accession>
<dbReference type="RefSeq" id="WP_339599252.1">
    <property type="nucleotide sequence ID" value="NZ_JBBHLC010000024.1"/>
</dbReference>
<comment type="caution">
    <text evidence="2">The sequence shown here is derived from an EMBL/GenBank/DDBJ whole genome shotgun (WGS) entry which is preliminary data.</text>
</comment>
<evidence type="ECO:0000313" key="2">
    <source>
        <dbReference type="EMBL" id="MEJ5863726.1"/>
    </source>
</evidence>
<name>A0ABU8QSU3_9PSED</name>